<gene>
    <name evidence="2" type="ORF">BN3087_550010</name>
</gene>
<reference evidence="2" key="1">
    <citation type="submission" date="2015-11" db="EMBL/GenBank/DDBJ databases">
        <authorList>
            <person name="Zhang Y."/>
            <person name="Guo Z."/>
        </authorList>
    </citation>
    <scope>NUCLEOTIDE SEQUENCE</scope>
    <source>
        <strain evidence="2">BN30871</strain>
    </source>
</reference>
<dbReference type="PANTHER" id="PTHR38813">
    <property type="match status" value="1"/>
</dbReference>
<protein>
    <recommendedName>
        <fullName evidence="3">Plasmid stabilization system</fullName>
    </recommendedName>
</protein>
<dbReference type="AlphaFoldDB" id="A0A0S4XNU8"/>
<dbReference type="Gene3D" id="3.30.2310.20">
    <property type="entry name" value="RelE-like"/>
    <property type="match status" value="1"/>
</dbReference>
<dbReference type="Pfam" id="PF05016">
    <property type="entry name" value="ParE_toxin"/>
    <property type="match status" value="1"/>
</dbReference>
<dbReference type="InterPro" id="IPR035093">
    <property type="entry name" value="RelE/ParE_toxin_dom_sf"/>
</dbReference>
<sequence length="80" mass="9501">MNIKFSKSFEKKFEKYDSKLQKKIFEAIENIPNGDIKRLQGDDVPPIFRLRVSKYRVLFCMNEADILILKVDSRGDIYKK</sequence>
<dbReference type="SUPFAM" id="SSF143011">
    <property type="entry name" value="RelE-like"/>
    <property type="match status" value="1"/>
</dbReference>
<evidence type="ECO:0008006" key="3">
    <source>
        <dbReference type="Google" id="ProtNLM"/>
    </source>
</evidence>
<name>A0A0S4XNU8_9BACT</name>
<keyword evidence="1" id="KW-1277">Toxin-antitoxin system</keyword>
<evidence type="ECO:0000313" key="2">
    <source>
        <dbReference type="EMBL" id="CUV65994.1"/>
    </source>
</evidence>
<dbReference type="PANTHER" id="PTHR38813:SF1">
    <property type="entry name" value="TOXIN RELE1-RELATED"/>
    <property type="match status" value="1"/>
</dbReference>
<proteinExistence type="predicted"/>
<dbReference type="InterPro" id="IPR052747">
    <property type="entry name" value="TA_system_RelE_toxin"/>
</dbReference>
<organism evidence="2">
    <name type="scientific">Sulfurovum sp. enrichment culture clone C5</name>
    <dbReference type="NCBI Taxonomy" id="497650"/>
    <lineage>
        <taxon>Bacteria</taxon>
        <taxon>Pseudomonadati</taxon>
        <taxon>Campylobacterota</taxon>
        <taxon>Epsilonproteobacteria</taxon>
        <taxon>Campylobacterales</taxon>
        <taxon>Sulfurovaceae</taxon>
        <taxon>Sulfurovum</taxon>
        <taxon>environmental samples</taxon>
    </lineage>
</organism>
<dbReference type="EMBL" id="FAXN01000057">
    <property type="protein sequence ID" value="CUV65994.1"/>
    <property type="molecule type" value="Genomic_DNA"/>
</dbReference>
<accession>A0A0S4XNU8</accession>
<evidence type="ECO:0000256" key="1">
    <source>
        <dbReference type="ARBA" id="ARBA00022649"/>
    </source>
</evidence>
<dbReference type="InterPro" id="IPR007712">
    <property type="entry name" value="RelE/ParE_toxin"/>
</dbReference>